<organism evidence="2">
    <name type="scientific">Ixodes ricinus</name>
    <name type="common">Common tick</name>
    <name type="synonym">Acarus ricinus</name>
    <dbReference type="NCBI Taxonomy" id="34613"/>
    <lineage>
        <taxon>Eukaryota</taxon>
        <taxon>Metazoa</taxon>
        <taxon>Ecdysozoa</taxon>
        <taxon>Arthropoda</taxon>
        <taxon>Chelicerata</taxon>
        <taxon>Arachnida</taxon>
        <taxon>Acari</taxon>
        <taxon>Parasitiformes</taxon>
        <taxon>Ixodida</taxon>
        <taxon>Ixodoidea</taxon>
        <taxon>Ixodidae</taxon>
        <taxon>Ixodinae</taxon>
        <taxon>Ixodes</taxon>
    </lineage>
</organism>
<accession>A0A090X7X5</accession>
<evidence type="ECO:0000313" key="2">
    <source>
        <dbReference type="EMBL" id="JAC92377.1"/>
    </source>
</evidence>
<sequence length="110" mass="12451">MLLVLFSVVLGLPASQGERFFFGADDCWLALYHSGEKFCKLCGYNNYDGLTHRTCELGCNGTDVPLPEAACPNGTMHNPCTKDELHHLQKWMKDLEKKQAKMKAKWCKRA</sequence>
<keyword evidence="1" id="KW-0732">Signal</keyword>
<reference evidence="2" key="1">
    <citation type="journal article" date="2015" name="PLoS Negl. Trop. Dis.">
        <title>Deep Sequencing Analysis of the Ixodes ricinus Haemocytome.</title>
        <authorList>
            <person name="Kotsyfakis M."/>
            <person name="Kopacek P."/>
            <person name="Franta Z."/>
            <person name="Pedra J.H."/>
            <person name="Ribeiro J.M."/>
        </authorList>
    </citation>
    <scope>NUCLEOTIDE SEQUENCE</scope>
</reference>
<feature type="chain" id="PRO_5001868922" evidence="1">
    <location>
        <begin position="18"/>
        <end position="110"/>
    </location>
</feature>
<evidence type="ECO:0000256" key="1">
    <source>
        <dbReference type="SAM" id="SignalP"/>
    </source>
</evidence>
<protein>
    <submittedName>
        <fullName evidence="2">Putative secreted salivary gland peptide</fullName>
    </submittedName>
</protein>
<feature type="signal peptide" evidence="1">
    <location>
        <begin position="1"/>
        <end position="17"/>
    </location>
</feature>
<name>A0A090X7X5_IXORI</name>
<dbReference type="EMBL" id="GBIH01002333">
    <property type="protein sequence ID" value="JAC92377.1"/>
    <property type="molecule type" value="mRNA"/>
</dbReference>
<proteinExistence type="evidence at transcript level"/>
<dbReference type="AlphaFoldDB" id="A0A090X7X5"/>